<feature type="chain" id="PRO_5040957579" description="TonB-dependent receptor" evidence="1">
    <location>
        <begin position="18"/>
        <end position="152"/>
    </location>
</feature>
<dbReference type="EMBL" id="JAIRBB010000002">
    <property type="protein sequence ID" value="MCG2430268.1"/>
    <property type="molecule type" value="Genomic_DNA"/>
</dbReference>
<dbReference type="RefSeq" id="WP_237606975.1">
    <property type="nucleotide sequence ID" value="NZ_JAIRBB010000002.1"/>
</dbReference>
<keyword evidence="3" id="KW-1185">Reference proteome</keyword>
<reference evidence="2" key="1">
    <citation type="submission" date="2021-09" db="EMBL/GenBank/DDBJ databases">
        <title>Genome of Aequorivita sp. strain F64183.</title>
        <authorList>
            <person name="Wang Y."/>
        </authorList>
    </citation>
    <scope>NUCLEOTIDE SEQUENCE</scope>
    <source>
        <strain evidence="2">F64183</strain>
    </source>
</reference>
<dbReference type="Proteomes" id="UP001139462">
    <property type="component" value="Unassembled WGS sequence"/>
</dbReference>
<gene>
    <name evidence="2" type="ORF">K8344_03975</name>
</gene>
<sequence>MKKLLFLILLFPLLASAQLDYETNKYKLDFVKLPEIESLTTTSLLFEGDFRSKGLKRLPSFKLNKQNYRQPVSMIDAMITNQSYVESDLKISLDPREYGVYGGNSSYSADGSTKVKNEAYNEASRGFLNANTCPPHGICARCAPFRLGRRYY</sequence>
<accession>A0A9X1R2B2</accession>
<comment type="caution">
    <text evidence="2">The sequence shown here is derived from an EMBL/GenBank/DDBJ whole genome shotgun (WGS) entry which is preliminary data.</text>
</comment>
<feature type="signal peptide" evidence="1">
    <location>
        <begin position="1"/>
        <end position="17"/>
    </location>
</feature>
<keyword evidence="1" id="KW-0732">Signal</keyword>
<evidence type="ECO:0008006" key="4">
    <source>
        <dbReference type="Google" id="ProtNLM"/>
    </source>
</evidence>
<evidence type="ECO:0000313" key="2">
    <source>
        <dbReference type="EMBL" id="MCG2430268.1"/>
    </source>
</evidence>
<proteinExistence type="predicted"/>
<evidence type="ECO:0000256" key="1">
    <source>
        <dbReference type="SAM" id="SignalP"/>
    </source>
</evidence>
<dbReference type="AlphaFoldDB" id="A0A9X1R2B2"/>
<protein>
    <recommendedName>
        <fullName evidence="4">TonB-dependent receptor</fullName>
    </recommendedName>
</protein>
<name>A0A9X1R2B2_9FLAO</name>
<organism evidence="2 3">
    <name type="scientific">Aequorivita xiaoshiensis</name>
    <dbReference type="NCBI Taxonomy" id="2874476"/>
    <lineage>
        <taxon>Bacteria</taxon>
        <taxon>Pseudomonadati</taxon>
        <taxon>Bacteroidota</taxon>
        <taxon>Flavobacteriia</taxon>
        <taxon>Flavobacteriales</taxon>
        <taxon>Flavobacteriaceae</taxon>
        <taxon>Aequorivita</taxon>
    </lineage>
</organism>
<evidence type="ECO:0000313" key="3">
    <source>
        <dbReference type="Proteomes" id="UP001139462"/>
    </source>
</evidence>